<keyword evidence="3" id="KW-1185">Reference proteome</keyword>
<evidence type="ECO:0000313" key="3">
    <source>
        <dbReference type="Proteomes" id="UP001189429"/>
    </source>
</evidence>
<comment type="caution">
    <text evidence="2">The sequence shown here is derived from an EMBL/GenBank/DDBJ whole genome shotgun (WGS) entry which is preliminary data.</text>
</comment>
<feature type="compositionally biased region" description="Basic and acidic residues" evidence="1">
    <location>
        <begin position="319"/>
        <end position="349"/>
    </location>
</feature>
<dbReference type="EMBL" id="CAUYUJ010004738">
    <property type="protein sequence ID" value="CAK0810782.1"/>
    <property type="molecule type" value="Genomic_DNA"/>
</dbReference>
<feature type="non-terminal residue" evidence="2">
    <location>
        <position position="1"/>
    </location>
</feature>
<proteinExistence type="predicted"/>
<dbReference type="Proteomes" id="UP001189429">
    <property type="component" value="Unassembled WGS sequence"/>
</dbReference>
<evidence type="ECO:0000313" key="2">
    <source>
        <dbReference type="EMBL" id="CAK0810782.1"/>
    </source>
</evidence>
<name>A0ABN9QWR3_9DINO</name>
<reference evidence="2" key="1">
    <citation type="submission" date="2023-10" db="EMBL/GenBank/DDBJ databases">
        <authorList>
            <person name="Chen Y."/>
            <person name="Shah S."/>
            <person name="Dougan E. K."/>
            <person name="Thang M."/>
            <person name="Chan C."/>
        </authorList>
    </citation>
    <scope>NUCLEOTIDE SEQUENCE [LARGE SCALE GENOMIC DNA]</scope>
</reference>
<sequence length="349" mass="36747">VGLQEGVFFLDEYAGFQDARRERLVILAPDGANQVCTLTPDDDSYEEDLFAPAEVLAAAAVRMGLAVALGVAAAPNLMGAGAGPRPRPGARAAAPPVAAVAMAAAGMAPAAAAPPGLLVAEPPAAAAACAAPGGVGGVAGLAAALAFPLAGAAAAAPAAGRLRPSSGPPRPPRHRPRPLTQPRLQLPWMRGRLDPWVLKFMEAHGGAPTGRHSRWMSETRLQGHELGVDEHERARRALERMVVRDQLNVANLASEEMLARTVQLQEKRYRDRLAPAVDSSSMGSHLLLGSGQLRGNARASPPLQDHCRDELAKTNACRLEQRRAREERDLAHQTEKGPKGDKTSCKDDK</sequence>
<evidence type="ECO:0000256" key="1">
    <source>
        <dbReference type="SAM" id="MobiDB-lite"/>
    </source>
</evidence>
<gene>
    <name evidence="2" type="ORF">PCOR1329_LOCUS15619</name>
</gene>
<feature type="region of interest" description="Disordered" evidence="1">
    <location>
        <begin position="318"/>
        <end position="349"/>
    </location>
</feature>
<accession>A0ABN9QWR3</accession>
<organism evidence="2 3">
    <name type="scientific">Prorocentrum cordatum</name>
    <dbReference type="NCBI Taxonomy" id="2364126"/>
    <lineage>
        <taxon>Eukaryota</taxon>
        <taxon>Sar</taxon>
        <taxon>Alveolata</taxon>
        <taxon>Dinophyceae</taxon>
        <taxon>Prorocentrales</taxon>
        <taxon>Prorocentraceae</taxon>
        <taxon>Prorocentrum</taxon>
    </lineage>
</organism>
<evidence type="ECO:0008006" key="4">
    <source>
        <dbReference type="Google" id="ProtNLM"/>
    </source>
</evidence>
<feature type="region of interest" description="Disordered" evidence="1">
    <location>
        <begin position="159"/>
        <end position="182"/>
    </location>
</feature>
<protein>
    <recommendedName>
        <fullName evidence="4">RNA helicase</fullName>
    </recommendedName>
</protein>